<dbReference type="InterPro" id="IPR011990">
    <property type="entry name" value="TPR-like_helical_dom_sf"/>
</dbReference>
<dbReference type="Gene3D" id="1.25.40.10">
    <property type="entry name" value="Tetratricopeptide repeat domain"/>
    <property type="match status" value="3"/>
</dbReference>
<dbReference type="InterPro" id="IPR019734">
    <property type="entry name" value="TPR_rpt"/>
</dbReference>
<reference evidence="4" key="1">
    <citation type="journal article" date="2011" name="Environ. Microbiol.">
        <title>Genomic insights into the metabolic potential of the polycyclic aromatic hydrocarbon degrading sulfate-reducing Deltaproteobacterium N47.</title>
        <authorList>
            <person name="Bergmann F."/>
            <person name="Selesi D."/>
            <person name="Weinmaier T."/>
            <person name="Tischler P."/>
            <person name="Rattei T."/>
            <person name="Meckenstock R.U."/>
        </authorList>
    </citation>
    <scope>NUCLEOTIDE SEQUENCE</scope>
</reference>
<feature type="repeat" description="TPR" evidence="3">
    <location>
        <begin position="212"/>
        <end position="245"/>
    </location>
</feature>
<evidence type="ECO:0000256" key="1">
    <source>
        <dbReference type="ARBA" id="ARBA00022737"/>
    </source>
</evidence>
<dbReference type="AlphaFoldDB" id="E1Y8L3"/>
<dbReference type="InterPro" id="IPR051685">
    <property type="entry name" value="Ycf3/AcsC/BcsC/TPR_MFPF"/>
</dbReference>
<sequence>MFSCAAGKQDFEVGMKLRQAGKNSDAISYLEKAIANEPNNAEYKKALAELKESIISDYISLASNTINAKGPVTITSIKSAKANLAKAKEIDPNNPSVIRLSEQLDKQENSIISKTKILYEEAKASLAAEEWVQANTSLRQIQEILPNYLDSSQLLEQTSKEGSEAFYNKAKVLFGKDDLKGASKILKDAISLNPNHSPSLNLLVLIKQRDNKEYFVDKGRKAVSDQNWAEALKSYNKALEYSPNDESLKSLISVVLKKLGTYYVETIRNQMADGWYYKAFETYNAASKNVADPNATEFRTIRNELSAQANSMATRFKDQKKYGTAWFWYSKLKNISPDYPEIFANNLAMEDKIRQRVQKSIAVFDFSSPSQHKDPGIIVANNLITYLFKNASGDIKILERENLKSILEEMKLGQIGVVSEQTAKEMGRVYGIDVAVMGSVLLYQVETSVSNGTKTARYQIGTEIQDNIEYLNWATKNPNPTHGQLASAPPAKISSPKYTEKDYAVSNHKKVGFVQLSFRIVDVKTGENIQVRTIERKETVEDDTSAGLPEANVKYDPLVIPTDTELLQKMTGEVVAELGREALKPLNNLEKTYFQDGEQYLKRRERIQAAESFVDAVFDEKMKMVLGSPLTIKAMENLDNIFRNYKEN</sequence>
<gene>
    <name evidence="4" type="ORF">N47_A09360</name>
</gene>
<protein>
    <recommendedName>
        <fullName evidence="5">Curli production assembly/transport component CsgG</fullName>
    </recommendedName>
</protein>
<proteinExistence type="predicted"/>
<organism evidence="4">
    <name type="scientific">uncultured Desulfobacterium sp</name>
    <dbReference type="NCBI Taxonomy" id="201089"/>
    <lineage>
        <taxon>Bacteria</taxon>
        <taxon>Pseudomonadati</taxon>
        <taxon>Thermodesulfobacteriota</taxon>
        <taxon>Desulfobacteria</taxon>
        <taxon>Desulfobacterales</taxon>
        <taxon>Desulfobacteriaceae</taxon>
        <taxon>Desulfobacterium</taxon>
        <taxon>environmental samples</taxon>
    </lineage>
</organism>
<dbReference type="Pfam" id="PF03783">
    <property type="entry name" value="CsgG"/>
    <property type="match status" value="1"/>
</dbReference>
<dbReference type="Gene3D" id="3.40.50.10610">
    <property type="entry name" value="ABC-type transport auxiliary lipoprotein component"/>
    <property type="match status" value="1"/>
</dbReference>
<dbReference type="PANTHER" id="PTHR44943:SF4">
    <property type="entry name" value="TPR REPEAT-CONTAINING PROTEIN MJ0798"/>
    <property type="match status" value="1"/>
</dbReference>
<name>E1Y8L3_9BACT</name>
<dbReference type="PANTHER" id="PTHR44943">
    <property type="entry name" value="CELLULOSE SYNTHASE OPERON PROTEIN C"/>
    <property type="match status" value="1"/>
</dbReference>
<evidence type="ECO:0000256" key="2">
    <source>
        <dbReference type="ARBA" id="ARBA00022803"/>
    </source>
</evidence>
<evidence type="ECO:0008006" key="5">
    <source>
        <dbReference type="Google" id="ProtNLM"/>
    </source>
</evidence>
<keyword evidence="1" id="KW-0677">Repeat</keyword>
<evidence type="ECO:0000256" key="3">
    <source>
        <dbReference type="PROSITE-ProRule" id="PRU00339"/>
    </source>
</evidence>
<feature type="repeat" description="TPR" evidence="3">
    <location>
        <begin position="7"/>
        <end position="40"/>
    </location>
</feature>
<dbReference type="SUPFAM" id="SSF48452">
    <property type="entry name" value="TPR-like"/>
    <property type="match status" value="2"/>
</dbReference>
<dbReference type="EMBL" id="FR695864">
    <property type="protein sequence ID" value="CBX26907.1"/>
    <property type="molecule type" value="Genomic_DNA"/>
</dbReference>
<accession>E1Y8L3</accession>
<evidence type="ECO:0000313" key="4">
    <source>
        <dbReference type="EMBL" id="CBX26907.1"/>
    </source>
</evidence>
<dbReference type="InterPro" id="IPR005534">
    <property type="entry name" value="Curli_assmbl/transp-comp_CsgG"/>
</dbReference>
<dbReference type="GO" id="GO:0030288">
    <property type="term" value="C:outer membrane-bounded periplasmic space"/>
    <property type="evidence" value="ECO:0007669"/>
    <property type="project" value="InterPro"/>
</dbReference>
<keyword evidence="2 3" id="KW-0802">TPR repeat</keyword>
<dbReference type="PROSITE" id="PS50005">
    <property type="entry name" value="TPR"/>
    <property type="match status" value="3"/>
</dbReference>
<dbReference type="SMART" id="SM00028">
    <property type="entry name" value="TPR"/>
    <property type="match status" value="4"/>
</dbReference>
<feature type="repeat" description="TPR" evidence="3">
    <location>
        <begin position="163"/>
        <end position="196"/>
    </location>
</feature>
<dbReference type="Pfam" id="PF13181">
    <property type="entry name" value="TPR_8"/>
    <property type="match status" value="1"/>
</dbReference>